<dbReference type="EMBL" id="JACYCC010000131">
    <property type="protein sequence ID" value="KAF8674041.1"/>
    <property type="molecule type" value="Genomic_DNA"/>
</dbReference>
<proteinExistence type="predicted"/>
<evidence type="ECO:0000256" key="2">
    <source>
        <dbReference type="SAM" id="Phobius"/>
    </source>
</evidence>
<feature type="region of interest" description="Disordered" evidence="1">
    <location>
        <begin position="126"/>
        <end position="158"/>
    </location>
</feature>
<sequence>MVRVLFAQLHVRVKFNLKPHLNLVRTTNQPNHDPGSAMSSTVKTIIGVMIGIFGLVIIFYVFMFIYLRRHGRSFVDFLFLRRGRVIEISHHHYYNQAEGGLDRSAQPPFQQAGSYNPYAFDKNQELRMPEPAHTSSNANWSPQTGPSPPSYQPPQTKM</sequence>
<gene>
    <name evidence="3" type="ORF">RHS04_07317</name>
</gene>
<evidence type="ECO:0000313" key="4">
    <source>
        <dbReference type="Proteomes" id="UP000650582"/>
    </source>
</evidence>
<evidence type="ECO:0000256" key="1">
    <source>
        <dbReference type="SAM" id="MobiDB-lite"/>
    </source>
</evidence>
<dbReference type="Proteomes" id="UP000650582">
    <property type="component" value="Unassembled WGS sequence"/>
</dbReference>
<reference evidence="3" key="1">
    <citation type="submission" date="2020-09" db="EMBL/GenBank/DDBJ databases">
        <title>Comparative genome analyses of four rice-infecting Rhizoctonia solani isolates reveal extensive enrichment of homogalacturonan modification genes.</title>
        <authorList>
            <person name="Lee D.-Y."/>
            <person name="Jeon J."/>
            <person name="Kim K.-T."/>
            <person name="Cheong K."/>
            <person name="Song H."/>
            <person name="Choi G."/>
            <person name="Ko J."/>
            <person name="Opiyo S.O."/>
            <person name="Zuo S."/>
            <person name="Madhav S."/>
            <person name="Lee Y.-H."/>
            <person name="Wang G.-L."/>
        </authorList>
    </citation>
    <scope>NUCLEOTIDE SEQUENCE</scope>
    <source>
        <strain evidence="3">AG1-IA YN-7</strain>
    </source>
</reference>
<evidence type="ECO:0008006" key="5">
    <source>
        <dbReference type="Google" id="ProtNLM"/>
    </source>
</evidence>
<keyword evidence="2" id="KW-1133">Transmembrane helix</keyword>
<feature type="transmembrane region" description="Helical" evidence="2">
    <location>
        <begin position="45"/>
        <end position="67"/>
    </location>
</feature>
<dbReference type="AlphaFoldDB" id="A0A8H7H1Q2"/>
<accession>A0A8H7H1Q2</accession>
<comment type="caution">
    <text evidence="3">The sequence shown here is derived from an EMBL/GenBank/DDBJ whole genome shotgun (WGS) entry which is preliminary data.</text>
</comment>
<keyword evidence="2" id="KW-0472">Membrane</keyword>
<keyword evidence="2" id="KW-0812">Transmembrane</keyword>
<evidence type="ECO:0000313" key="3">
    <source>
        <dbReference type="EMBL" id="KAF8674041.1"/>
    </source>
</evidence>
<feature type="compositionally biased region" description="Polar residues" evidence="1">
    <location>
        <begin position="133"/>
        <end position="144"/>
    </location>
</feature>
<organism evidence="3 4">
    <name type="scientific">Rhizoctonia solani</name>
    <dbReference type="NCBI Taxonomy" id="456999"/>
    <lineage>
        <taxon>Eukaryota</taxon>
        <taxon>Fungi</taxon>
        <taxon>Dikarya</taxon>
        <taxon>Basidiomycota</taxon>
        <taxon>Agaricomycotina</taxon>
        <taxon>Agaricomycetes</taxon>
        <taxon>Cantharellales</taxon>
        <taxon>Ceratobasidiaceae</taxon>
        <taxon>Rhizoctonia</taxon>
    </lineage>
</organism>
<protein>
    <recommendedName>
        <fullName evidence="5">Mid2 domain-containing protein</fullName>
    </recommendedName>
</protein>
<name>A0A8H7H1Q2_9AGAM</name>